<feature type="domain" description="F-box" evidence="2">
    <location>
        <begin position="3"/>
        <end position="49"/>
    </location>
</feature>
<evidence type="ECO:0000259" key="2">
    <source>
        <dbReference type="PROSITE" id="PS50181"/>
    </source>
</evidence>
<feature type="signal peptide" evidence="1">
    <location>
        <begin position="1"/>
        <end position="24"/>
    </location>
</feature>
<evidence type="ECO:0000256" key="1">
    <source>
        <dbReference type="SAM" id="SignalP"/>
    </source>
</evidence>
<keyword evidence="1" id="KW-0732">Signal</keyword>
<evidence type="ECO:0000313" key="4">
    <source>
        <dbReference type="Proteomes" id="UP001218188"/>
    </source>
</evidence>
<dbReference type="SUPFAM" id="SSF81383">
    <property type="entry name" value="F-box domain"/>
    <property type="match status" value="1"/>
</dbReference>
<comment type="caution">
    <text evidence="3">The sequence shown here is derived from an EMBL/GenBank/DDBJ whole genome shotgun (WGS) entry which is preliminary data.</text>
</comment>
<evidence type="ECO:0000313" key="3">
    <source>
        <dbReference type="EMBL" id="KAJ7038935.1"/>
    </source>
</evidence>
<dbReference type="Proteomes" id="UP001218188">
    <property type="component" value="Unassembled WGS sequence"/>
</dbReference>
<proteinExistence type="predicted"/>
<gene>
    <name evidence="3" type="ORF">C8F04DRAFT_331720</name>
</gene>
<dbReference type="PROSITE" id="PS50181">
    <property type="entry name" value="FBOX"/>
    <property type="match status" value="1"/>
</dbReference>
<dbReference type="Pfam" id="PF12937">
    <property type="entry name" value="F-box-like"/>
    <property type="match status" value="1"/>
</dbReference>
<protein>
    <recommendedName>
        <fullName evidence="2">F-box domain-containing protein</fullName>
    </recommendedName>
</protein>
<name>A0AAD6T5Q5_9AGAR</name>
<reference evidence="3" key="1">
    <citation type="submission" date="2023-03" db="EMBL/GenBank/DDBJ databases">
        <title>Massive genome expansion in bonnet fungi (Mycena s.s.) driven by repeated elements and novel gene families across ecological guilds.</title>
        <authorList>
            <consortium name="Lawrence Berkeley National Laboratory"/>
            <person name="Harder C.B."/>
            <person name="Miyauchi S."/>
            <person name="Viragh M."/>
            <person name="Kuo A."/>
            <person name="Thoen E."/>
            <person name="Andreopoulos B."/>
            <person name="Lu D."/>
            <person name="Skrede I."/>
            <person name="Drula E."/>
            <person name="Henrissat B."/>
            <person name="Morin E."/>
            <person name="Kohler A."/>
            <person name="Barry K."/>
            <person name="LaButti K."/>
            <person name="Morin E."/>
            <person name="Salamov A."/>
            <person name="Lipzen A."/>
            <person name="Mereny Z."/>
            <person name="Hegedus B."/>
            <person name="Baldrian P."/>
            <person name="Stursova M."/>
            <person name="Weitz H."/>
            <person name="Taylor A."/>
            <person name="Grigoriev I.V."/>
            <person name="Nagy L.G."/>
            <person name="Martin F."/>
            <person name="Kauserud H."/>
        </authorList>
    </citation>
    <scope>NUCLEOTIDE SEQUENCE</scope>
    <source>
        <strain evidence="3">CBHHK200</strain>
    </source>
</reference>
<dbReference type="EMBL" id="JARJCM010000029">
    <property type="protein sequence ID" value="KAJ7038935.1"/>
    <property type="molecule type" value="Genomic_DNA"/>
</dbReference>
<keyword evidence="4" id="KW-1185">Reference proteome</keyword>
<dbReference type="AlphaFoldDB" id="A0AAD6T5Q5"/>
<dbReference type="InterPro" id="IPR036047">
    <property type="entry name" value="F-box-like_dom_sf"/>
</dbReference>
<dbReference type="InterPro" id="IPR001810">
    <property type="entry name" value="F-box_dom"/>
</dbReference>
<dbReference type="Gene3D" id="1.20.1280.50">
    <property type="match status" value="1"/>
</dbReference>
<sequence length="658" mass="74450">MPATDIQSLSGDLLLLVFHELSVADVLCVRRVCRTFAAITRAKVLWMNLLRAVGSDEDNVLPTCMKAPNLLDATALEALVVRVLRLARRWRNNDLFPVQVWRLNLCQSITWLRLVAGSWLFVASSDNYVSKITCWDMSLLFQNHMEPIAEAYLPGQVKTAQLEVQDSGLVIALGLGPSSPSVHIITLVQHLGTHRFAELYRVEGSSHILMLQGDFVGCAVRRNTIIPHIINWKTGTTYDLSPPPGVDEPHFRNTPHSLILWNEFIVVVRHDTLHFYSQPTSAGRPVYTKSVKTVEIWEVVVVDARPSEPLHLLVMSANGVEIIAIETDVLFNEDASALLPVATTSKEWPWYRLTANGSGKRALWISADNAMGSDKVDYPQLTYAVVSPRSPESENPLFRWTNDLPEDPALWAFPTLDFDEALGYTVVGNCFGELAIYDPIDLDPSLCCRLAPDFTAHQLPLPKLLPLTPIALGLNLAPRRPMGQTASDRSLTSHWTQDDLPLHSRFWCRNMFCNMYWDWDMWQGNLGDNAWLLTHAFGFPVLPIPQAHVHDNDVDETYIILRSGDRYLLFTQAFGKPIRSFELPIPRPLRSGLAAPHQYLRPTAHTECMVNHAMFCRDHTATRRNRWLEQQERGGRPHKNLVDTHTIDQHFCIDIHDL</sequence>
<accession>A0AAD6T5Q5</accession>
<organism evidence="3 4">
    <name type="scientific">Mycena alexandri</name>
    <dbReference type="NCBI Taxonomy" id="1745969"/>
    <lineage>
        <taxon>Eukaryota</taxon>
        <taxon>Fungi</taxon>
        <taxon>Dikarya</taxon>
        <taxon>Basidiomycota</taxon>
        <taxon>Agaricomycotina</taxon>
        <taxon>Agaricomycetes</taxon>
        <taxon>Agaricomycetidae</taxon>
        <taxon>Agaricales</taxon>
        <taxon>Marasmiineae</taxon>
        <taxon>Mycenaceae</taxon>
        <taxon>Mycena</taxon>
    </lineage>
</organism>
<feature type="chain" id="PRO_5042234783" description="F-box domain-containing protein" evidence="1">
    <location>
        <begin position="25"/>
        <end position="658"/>
    </location>
</feature>